<feature type="compositionally biased region" description="Polar residues" evidence="1">
    <location>
        <begin position="1"/>
        <end position="31"/>
    </location>
</feature>
<reference evidence="2" key="1">
    <citation type="submission" date="2019-11" db="UniProtKB">
        <authorList>
            <consortium name="WormBaseParasite"/>
        </authorList>
    </citation>
    <scope>IDENTIFICATION</scope>
</reference>
<sequence length="106" mass="11573">MSTSETSSVTPQQQLPTESGNGETDISTNVESRSKELRIQGPSTAPSAISSQTLPERSGILAESQRLQREMLRAEMSIFRCYLVTKLLHLLFNVKNTDAGLGTNGF</sequence>
<evidence type="ECO:0000256" key="1">
    <source>
        <dbReference type="SAM" id="MobiDB-lite"/>
    </source>
</evidence>
<dbReference type="AlphaFoldDB" id="A0A5K3EZ00"/>
<feature type="region of interest" description="Disordered" evidence="1">
    <location>
        <begin position="1"/>
        <end position="59"/>
    </location>
</feature>
<evidence type="ECO:0000313" key="2">
    <source>
        <dbReference type="WBParaSite" id="MCU_003620-RA"/>
    </source>
</evidence>
<organism evidence="2">
    <name type="scientific">Mesocestoides corti</name>
    <name type="common">Flatworm</name>
    <dbReference type="NCBI Taxonomy" id="53468"/>
    <lineage>
        <taxon>Eukaryota</taxon>
        <taxon>Metazoa</taxon>
        <taxon>Spiralia</taxon>
        <taxon>Lophotrochozoa</taxon>
        <taxon>Platyhelminthes</taxon>
        <taxon>Cestoda</taxon>
        <taxon>Eucestoda</taxon>
        <taxon>Cyclophyllidea</taxon>
        <taxon>Mesocestoididae</taxon>
        <taxon>Mesocestoides</taxon>
    </lineage>
</organism>
<proteinExistence type="predicted"/>
<name>A0A5K3EZ00_MESCO</name>
<protein>
    <submittedName>
        <fullName evidence="2">Uncharacterized protein</fullName>
    </submittedName>
</protein>
<accession>A0A5K3EZ00</accession>
<dbReference type="WBParaSite" id="MCU_003620-RA">
    <property type="protein sequence ID" value="MCU_003620-RA"/>
    <property type="gene ID" value="MCU_003620"/>
</dbReference>
<feature type="compositionally biased region" description="Polar residues" evidence="1">
    <location>
        <begin position="41"/>
        <end position="55"/>
    </location>
</feature>